<name>A0A0E9N6T3_9BACT</name>
<protein>
    <submittedName>
        <fullName evidence="1">Uncharacterized protein</fullName>
    </submittedName>
</protein>
<accession>A0A0E9N6T3</accession>
<proteinExistence type="predicted"/>
<dbReference type="AlphaFoldDB" id="A0A0E9N6T3"/>
<dbReference type="Proteomes" id="UP000033121">
    <property type="component" value="Unassembled WGS sequence"/>
</dbReference>
<dbReference type="RefSeq" id="WP_046371285.1">
    <property type="nucleotide sequence ID" value="NZ_BBWV01000004.1"/>
</dbReference>
<dbReference type="STRING" id="1220578.FPE01S_04_02980"/>
<keyword evidence="2" id="KW-1185">Reference proteome</keyword>
<gene>
    <name evidence="1" type="ORF">FPE01S_04_02980</name>
</gene>
<comment type="caution">
    <text evidence="1">The sequence shown here is derived from an EMBL/GenBank/DDBJ whole genome shotgun (WGS) entry which is preliminary data.</text>
</comment>
<reference evidence="1 2" key="1">
    <citation type="submission" date="2015-04" db="EMBL/GenBank/DDBJ databases">
        <title>Whole genome shotgun sequence of Flavihumibacter petaseus NBRC 106054.</title>
        <authorList>
            <person name="Miyazawa S."/>
            <person name="Hosoyama A."/>
            <person name="Hashimoto M."/>
            <person name="Noguchi M."/>
            <person name="Tsuchikane K."/>
            <person name="Ohji S."/>
            <person name="Yamazoe A."/>
            <person name="Ichikawa N."/>
            <person name="Kimura A."/>
            <person name="Fujita N."/>
        </authorList>
    </citation>
    <scope>NUCLEOTIDE SEQUENCE [LARGE SCALE GENOMIC DNA]</scope>
    <source>
        <strain evidence="1 2">NBRC 106054</strain>
    </source>
</reference>
<evidence type="ECO:0000313" key="1">
    <source>
        <dbReference type="EMBL" id="GAO45055.1"/>
    </source>
</evidence>
<sequence>MAYPHPTLIAALRAAADRLREGVYYSWGHHGACNCGQLLQVVTHFSKEEILTGAHTVPGEWTEIAAEYCPVTGTPVELLMKALTDIGMTPTDIHHLEYLSDREVLEALPGGFRWLKRNRREDLEAYLEAFAGLLENRIVLPPAKNTARKAAVLASVE</sequence>
<dbReference type="OrthoDB" id="197037at2"/>
<organism evidence="1 2">
    <name type="scientific">Flavihumibacter petaseus NBRC 106054</name>
    <dbReference type="NCBI Taxonomy" id="1220578"/>
    <lineage>
        <taxon>Bacteria</taxon>
        <taxon>Pseudomonadati</taxon>
        <taxon>Bacteroidota</taxon>
        <taxon>Chitinophagia</taxon>
        <taxon>Chitinophagales</taxon>
        <taxon>Chitinophagaceae</taxon>
        <taxon>Flavihumibacter</taxon>
    </lineage>
</organism>
<evidence type="ECO:0000313" key="2">
    <source>
        <dbReference type="Proteomes" id="UP000033121"/>
    </source>
</evidence>
<dbReference type="EMBL" id="BBWV01000004">
    <property type="protein sequence ID" value="GAO45055.1"/>
    <property type="molecule type" value="Genomic_DNA"/>
</dbReference>